<dbReference type="InterPro" id="IPR047175">
    <property type="entry name" value="CotS-like"/>
</dbReference>
<evidence type="ECO:0000313" key="2">
    <source>
        <dbReference type="Proteomes" id="UP000605259"/>
    </source>
</evidence>
<keyword evidence="2" id="KW-1185">Reference proteome</keyword>
<dbReference type="EMBL" id="BMFK01000004">
    <property type="protein sequence ID" value="GGE80566.1"/>
    <property type="molecule type" value="Genomic_DNA"/>
</dbReference>
<reference evidence="1" key="1">
    <citation type="journal article" date="2014" name="Int. J. Syst. Evol. Microbiol.">
        <title>Complete genome sequence of Corynebacterium casei LMG S-19264T (=DSM 44701T), isolated from a smear-ripened cheese.</title>
        <authorList>
            <consortium name="US DOE Joint Genome Institute (JGI-PGF)"/>
            <person name="Walter F."/>
            <person name="Albersmeier A."/>
            <person name="Kalinowski J."/>
            <person name="Ruckert C."/>
        </authorList>
    </citation>
    <scope>NUCLEOTIDE SEQUENCE</scope>
    <source>
        <strain evidence="1">CGMCC 1.12698</strain>
    </source>
</reference>
<organism evidence="1 2">
    <name type="scientific">Priestia taiwanensis</name>
    <dbReference type="NCBI Taxonomy" id="1347902"/>
    <lineage>
        <taxon>Bacteria</taxon>
        <taxon>Bacillati</taxon>
        <taxon>Bacillota</taxon>
        <taxon>Bacilli</taxon>
        <taxon>Bacillales</taxon>
        <taxon>Bacillaceae</taxon>
        <taxon>Priestia</taxon>
    </lineage>
</organism>
<dbReference type="RefSeq" id="WP_188389563.1">
    <property type="nucleotide sequence ID" value="NZ_BMFK01000004.1"/>
</dbReference>
<dbReference type="Proteomes" id="UP000605259">
    <property type="component" value="Unassembled WGS sequence"/>
</dbReference>
<dbReference type="PANTHER" id="PTHR39179">
    <property type="entry name" value="SPORE COAT PROTEIN I"/>
    <property type="match status" value="1"/>
</dbReference>
<dbReference type="AlphaFoldDB" id="A0A917ERH2"/>
<evidence type="ECO:0000313" key="1">
    <source>
        <dbReference type="EMBL" id="GGE80566.1"/>
    </source>
</evidence>
<dbReference type="InterPro" id="IPR014254">
    <property type="entry name" value="Spore_coat_YutH"/>
</dbReference>
<proteinExistence type="predicted"/>
<accession>A0A917ERH2</accession>
<name>A0A917ERH2_9BACI</name>
<gene>
    <name evidence="1" type="ORF">GCM10007140_32610</name>
</gene>
<sequence>MINEIYSNYGLHAAELIRMGIYEGFWIRNKVYILVPLLGRKEEELTEIKKLGDYMIAQGDMMVTTFVPNVHGYYVSKIQGKDYILVKCNRHGTRQWEGEGRELAYFHYRGKHFSEKVEQLNRIGQWKTLWETRLEQLERFWQSKVINHPNDSFDMLFVSSFPYFLGLTENAIQYIVDTELDDQPKAFDGATVCYQKYACHTMNEYQRVKVPFQWVYDHPGRDIAEWVRSALFTNKESTEIIRFLNEYEQVMPLSSFAWRLMYARLLFPLHYFEEVEGYYSVEDEGKKALRERKLQKIVDSAADHQRFLGGFYDMIQLPIGKLNIRKVEWL</sequence>
<dbReference type="InterPro" id="IPR011009">
    <property type="entry name" value="Kinase-like_dom_sf"/>
</dbReference>
<dbReference type="NCBIfam" id="TIGR02905">
    <property type="entry name" value="spore_yutH"/>
    <property type="match status" value="1"/>
</dbReference>
<reference evidence="1" key="2">
    <citation type="submission" date="2020-09" db="EMBL/GenBank/DDBJ databases">
        <authorList>
            <person name="Sun Q."/>
            <person name="Zhou Y."/>
        </authorList>
    </citation>
    <scope>NUCLEOTIDE SEQUENCE</scope>
    <source>
        <strain evidence="1">CGMCC 1.12698</strain>
    </source>
</reference>
<comment type="caution">
    <text evidence="1">The sequence shown here is derived from an EMBL/GenBank/DDBJ whole genome shotgun (WGS) entry which is preliminary data.</text>
</comment>
<dbReference type="SUPFAM" id="SSF56112">
    <property type="entry name" value="Protein kinase-like (PK-like)"/>
    <property type="match status" value="1"/>
</dbReference>
<dbReference type="PANTHER" id="PTHR39179:SF2">
    <property type="entry name" value="ENDOSPORE COAT-ASSOCIATED PROTEIN YUTH"/>
    <property type="match status" value="1"/>
</dbReference>
<keyword evidence="1" id="KW-0946">Virion</keyword>
<dbReference type="GO" id="GO:0042601">
    <property type="term" value="C:endospore-forming forespore"/>
    <property type="evidence" value="ECO:0007669"/>
    <property type="project" value="TreeGrafter"/>
</dbReference>
<dbReference type="Gene3D" id="3.90.1200.10">
    <property type="match status" value="1"/>
</dbReference>
<protein>
    <submittedName>
        <fullName evidence="1">Spore coat protein YutH</fullName>
    </submittedName>
</protein>
<keyword evidence="1" id="KW-0167">Capsid protein</keyword>